<gene>
    <name evidence="2" type="ORF">LITE_LOCUS7517</name>
</gene>
<evidence type="ECO:0000256" key="1">
    <source>
        <dbReference type="SAM" id="MobiDB-lite"/>
    </source>
</evidence>
<proteinExistence type="predicted"/>
<dbReference type="EMBL" id="CAMGYJ010000003">
    <property type="protein sequence ID" value="CAI0392370.1"/>
    <property type="molecule type" value="Genomic_DNA"/>
</dbReference>
<evidence type="ECO:0000313" key="3">
    <source>
        <dbReference type="Proteomes" id="UP001154282"/>
    </source>
</evidence>
<accession>A0AAV0I3X0</accession>
<comment type="caution">
    <text evidence="2">The sequence shown here is derived from an EMBL/GenBank/DDBJ whole genome shotgun (WGS) entry which is preliminary data.</text>
</comment>
<dbReference type="AlphaFoldDB" id="A0AAV0I3X0"/>
<feature type="region of interest" description="Disordered" evidence="1">
    <location>
        <begin position="1"/>
        <end position="73"/>
    </location>
</feature>
<reference evidence="2" key="1">
    <citation type="submission" date="2022-08" db="EMBL/GenBank/DDBJ databases">
        <authorList>
            <person name="Gutierrez-Valencia J."/>
        </authorList>
    </citation>
    <scope>NUCLEOTIDE SEQUENCE</scope>
</reference>
<keyword evidence="3" id="KW-1185">Reference proteome</keyword>
<protein>
    <submittedName>
        <fullName evidence="2">Uncharacterized protein</fullName>
    </submittedName>
</protein>
<evidence type="ECO:0000313" key="2">
    <source>
        <dbReference type="EMBL" id="CAI0392370.1"/>
    </source>
</evidence>
<organism evidence="2 3">
    <name type="scientific">Linum tenue</name>
    <dbReference type="NCBI Taxonomy" id="586396"/>
    <lineage>
        <taxon>Eukaryota</taxon>
        <taxon>Viridiplantae</taxon>
        <taxon>Streptophyta</taxon>
        <taxon>Embryophyta</taxon>
        <taxon>Tracheophyta</taxon>
        <taxon>Spermatophyta</taxon>
        <taxon>Magnoliopsida</taxon>
        <taxon>eudicotyledons</taxon>
        <taxon>Gunneridae</taxon>
        <taxon>Pentapetalae</taxon>
        <taxon>rosids</taxon>
        <taxon>fabids</taxon>
        <taxon>Malpighiales</taxon>
        <taxon>Linaceae</taxon>
        <taxon>Linum</taxon>
    </lineage>
</organism>
<dbReference type="Proteomes" id="UP001154282">
    <property type="component" value="Unassembled WGS sequence"/>
</dbReference>
<name>A0AAV0I3X0_9ROSI</name>
<sequence length="73" mass="8128">MATKSAQQVGVKKPRRFSGAEEDPQVQKEHRVADPQASVPEVGVRNRQGFQDGSEVSEQHNNKTNITVHFESI</sequence>